<name>A0ABS7A6V1_9PROT</name>
<evidence type="ECO:0000256" key="1">
    <source>
        <dbReference type="ARBA" id="ARBA00023015"/>
    </source>
</evidence>
<accession>A0ABS7A6V1</accession>
<feature type="domain" description="HTH araC/xylS-type" evidence="3">
    <location>
        <begin position="1"/>
        <end position="43"/>
    </location>
</feature>
<evidence type="ECO:0000259" key="3">
    <source>
        <dbReference type="PROSITE" id="PS01124"/>
    </source>
</evidence>
<evidence type="ECO:0000313" key="4">
    <source>
        <dbReference type="EMBL" id="MBW6397502.1"/>
    </source>
</evidence>
<dbReference type="InterPro" id="IPR009057">
    <property type="entry name" value="Homeodomain-like_sf"/>
</dbReference>
<dbReference type="EMBL" id="JAHYBZ010000002">
    <property type="protein sequence ID" value="MBW6397502.1"/>
    <property type="molecule type" value="Genomic_DNA"/>
</dbReference>
<dbReference type="PROSITE" id="PS01124">
    <property type="entry name" value="HTH_ARAC_FAMILY_2"/>
    <property type="match status" value="1"/>
</dbReference>
<dbReference type="RefSeq" id="WP_219762111.1">
    <property type="nucleotide sequence ID" value="NZ_JAHYBZ010000002.1"/>
</dbReference>
<comment type="caution">
    <text evidence="4">The sequence shown here is derived from an EMBL/GenBank/DDBJ whole genome shotgun (WGS) entry which is preliminary data.</text>
</comment>
<keyword evidence="5" id="KW-1185">Reference proteome</keyword>
<keyword evidence="1" id="KW-0805">Transcription regulation</keyword>
<reference evidence="4 5" key="1">
    <citation type="submission" date="2021-07" db="EMBL/GenBank/DDBJ databases">
        <authorList>
            <person name="So Y."/>
        </authorList>
    </citation>
    <scope>NUCLEOTIDE SEQUENCE [LARGE SCALE GENOMIC DNA]</scope>
    <source>
        <strain evidence="4 5">HJA6</strain>
    </source>
</reference>
<organism evidence="4 5">
    <name type="scientific">Roseomonas alba</name>
    <dbReference type="NCBI Taxonomy" id="2846776"/>
    <lineage>
        <taxon>Bacteria</taxon>
        <taxon>Pseudomonadati</taxon>
        <taxon>Pseudomonadota</taxon>
        <taxon>Alphaproteobacteria</taxon>
        <taxon>Acetobacterales</taxon>
        <taxon>Roseomonadaceae</taxon>
        <taxon>Roseomonas</taxon>
    </lineage>
</organism>
<keyword evidence="2" id="KW-0804">Transcription</keyword>
<proteinExistence type="predicted"/>
<dbReference type="InterPro" id="IPR018060">
    <property type="entry name" value="HTH_AraC"/>
</dbReference>
<sequence>MTWLAGGASIQQVAADLGYKSIPSLMPMFCKALGSSPGHYMAARHSG</sequence>
<evidence type="ECO:0000313" key="5">
    <source>
        <dbReference type="Proteomes" id="UP001196565"/>
    </source>
</evidence>
<gene>
    <name evidence="4" type="ORF">KPL78_06570</name>
</gene>
<dbReference type="SUPFAM" id="SSF46689">
    <property type="entry name" value="Homeodomain-like"/>
    <property type="match status" value="1"/>
</dbReference>
<protein>
    <recommendedName>
        <fullName evidence="3">HTH araC/xylS-type domain-containing protein</fullName>
    </recommendedName>
</protein>
<evidence type="ECO:0000256" key="2">
    <source>
        <dbReference type="ARBA" id="ARBA00023163"/>
    </source>
</evidence>
<dbReference type="Proteomes" id="UP001196565">
    <property type="component" value="Unassembled WGS sequence"/>
</dbReference>